<feature type="compositionally biased region" description="Basic and acidic residues" evidence="1">
    <location>
        <begin position="168"/>
        <end position="178"/>
    </location>
</feature>
<accession>A0A6A5XK75</accession>
<evidence type="ECO:0000313" key="2">
    <source>
        <dbReference type="EMBL" id="KAF2013217.1"/>
    </source>
</evidence>
<organism evidence="2 3">
    <name type="scientific">Aaosphaeria arxii CBS 175.79</name>
    <dbReference type="NCBI Taxonomy" id="1450172"/>
    <lineage>
        <taxon>Eukaryota</taxon>
        <taxon>Fungi</taxon>
        <taxon>Dikarya</taxon>
        <taxon>Ascomycota</taxon>
        <taxon>Pezizomycotina</taxon>
        <taxon>Dothideomycetes</taxon>
        <taxon>Pleosporomycetidae</taxon>
        <taxon>Pleosporales</taxon>
        <taxon>Pleosporales incertae sedis</taxon>
        <taxon>Aaosphaeria</taxon>
    </lineage>
</organism>
<reference evidence="2" key="1">
    <citation type="journal article" date="2020" name="Stud. Mycol.">
        <title>101 Dothideomycetes genomes: a test case for predicting lifestyles and emergence of pathogens.</title>
        <authorList>
            <person name="Haridas S."/>
            <person name="Albert R."/>
            <person name="Binder M."/>
            <person name="Bloem J."/>
            <person name="Labutti K."/>
            <person name="Salamov A."/>
            <person name="Andreopoulos B."/>
            <person name="Baker S."/>
            <person name="Barry K."/>
            <person name="Bills G."/>
            <person name="Bluhm B."/>
            <person name="Cannon C."/>
            <person name="Castanera R."/>
            <person name="Culley D."/>
            <person name="Daum C."/>
            <person name="Ezra D."/>
            <person name="Gonzalez J."/>
            <person name="Henrissat B."/>
            <person name="Kuo A."/>
            <person name="Liang C."/>
            <person name="Lipzen A."/>
            <person name="Lutzoni F."/>
            <person name="Magnuson J."/>
            <person name="Mondo S."/>
            <person name="Nolan M."/>
            <person name="Ohm R."/>
            <person name="Pangilinan J."/>
            <person name="Park H.-J."/>
            <person name="Ramirez L."/>
            <person name="Alfaro M."/>
            <person name="Sun H."/>
            <person name="Tritt A."/>
            <person name="Yoshinaga Y."/>
            <person name="Zwiers L.-H."/>
            <person name="Turgeon B."/>
            <person name="Goodwin S."/>
            <person name="Spatafora J."/>
            <person name="Crous P."/>
            <person name="Grigoriev I."/>
        </authorList>
    </citation>
    <scope>NUCLEOTIDE SEQUENCE</scope>
    <source>
        <strain evidence="2">CBS 175.79</strain>
    </source>
</reference>
<feature type="compositionally biased region" description="Polar residues" evidence="1">
    <location>
        <begin position="89"/>
        <end position="101"/>
    </location>
</feature>
<dbReference type="OrthoDB" id="5422320at2759"/>
<name>A0A6A5XK75_9PLEO</name>
<protein>
    <submittedName>
        <fullName evidence="2">Uncharacterized protein</fullName>
    </submittedName>
</protein>
<dbReference type="GeneID" id="54283417"/>
<dbReference type="EMBL" id="ML978071">
    <property type="protein sequence ID" value="KAF2013217.1"/>
    <property type="molecule type" value="Genomic_DNA"/>
</dbReference>
<feature type="compositionally biased region" description="Basic residues" evidence="1">
    <location>
        <begin position="152"/>
        <end position="163"/>
    </location>
</feature>
<dbReference type="PANTHER" id="PTHR40642:SF1">
    <property type="entry name" value="YALI0F31295P"/>
    <property type="match status" value="1"/>
</dbReference>
<evidence type="ECO:0000256" key="1">
    <source>
        <dbReference type="SAM" id="MobiDB-lite"/>
    </source>
</evidence>
<sequence>MNLPTVTAADLRDFHSKHFPLAPVPELFNGGYETQPEAIEEYYDEEEDDGLGYYDDGVKRTLTDEQIALFRHTEIQTILRERRRKLESEASSQSENITQGPHSPEAGEVVTSSPSSPKPELPAGTPNQATPDSSEPQQAQRKWTQTSAKSKERQKRKNKKRKLAVQQRKKDDRKRIRESTATSNRADDESSDEWDPRRQATGPDVQNAVSIELDY</sequence>
<dbReference type="InterPro" id="IPR024526">
    <property type="entry name" value="DUF3807"/>
</dbReference>
<dbReference type="Pfam" id="PF12720">
    <property type="entry name" value="DUF3807"/>
    <property type="match status" value="1"/>
</dbReference>
<dbReference type="Proteomes" id="UP000799778">
    <property type="component" value="Unassembled WGS sequence"/>
</dbReference>
<gene>
    <name evidence="2" type="ORF">BU24DRAFT_410985</name>
</gene>
<keyword evidence="3" id="KW-1185">Reference proteome</keyword>
<evidence type="ECO:0000313" key="3">
    <source>
        <dbReference type="Proteomes" id="UP000799778"/>
    </source>
</evidence>
<dbReference type="AlphaFoldDB" id="A0A6A5XK75"/>
<feature type="region of interest" description="Disordered" evidence="1">
    <location>
        <begin position="83"/>
        <end position="215"/>
    </location>
</feature>
<dbReference type="PANTHER" id="PTHR40642">
    <property type="entry name" value="YALI0F31295P"/>
    <property type="match status" value="1"/>
</dbReference>
<feature type="compositionally biased region" description="Polar residues" evidence="1">
    <location>
        <begin position="125"/>
        <end position="148"/>
    </location>
</feature>
<dbReference type="RefSeq" id="XP_033381556.1">
    <property type="nucleotide sequence ID" value="XM_033526020.1"/>
</dbReference>
<proteinExistence type="predicted"/>